<dbReference type="InterPro" id="IPR010260">
    <property type="entry name" value="AlpA"/>
</dbReference>
<sequence>MLCNGSGEEACLKKDRRTDRLLRKPVVIARTGMSVSSIYRREIAGRFPRRVPIGVRAVAWYESDIDEFIADPLGYRSPRACLRCPQPELRFCVSRAVRSRVCFTARVAALAVTCLRAPPPLFMTPAQRESLAKSARNVFAHILSRRRST</sequence>
<name>A0A291N804_SPHYA</name>
<dbReference type="KEGG" id="sya:A6768_08090"/>
<proteinExistence type="predicted"/>
<dbReference type="AlphaFoldDB" id="A0A291N804"/>
<dbReference type="RefSeq" id="WP_097385586.1">
    <property type="nucleotide sequence ID" value="NZ_CP023741.1"/>
</dbReference>
<evidence type="ECO:0008006" key="3">
    <source>
        <dbReference type="Google" id="ProtNLM"/>
    </source>
</evidence>
<dbReference type="Pfam" id="PF05930">
    <property type="entry name" value="Phage_AlpA"/>
    <property type="match status" value="1"/>
</dbReference>
<accession>A0A291N804</accession>
<protein>
    <recommendedName>
        <fullName evidence="3">AlpA family phage regulatory protein</fullName>
    </recommendedName>
</protein>
<dbReference type="Gene3D" id="1.10.238.160">
    <property type="match status" value="1"/>
</dbReference>
<gene>
    <name evidence="1" type="ORF">A6768_08090</name>
</gene>
<dbReference type="EMBL" id="CP023741">
    <property type="protein sequence ID" value="ATI83208.1"/>
    <property type="molecule type" value="Genomic_DNA"/>
</dbReference>
<reference evidence="1 2" key="1">
    <citation type="submission" date="2017-10" db="EMBL/GenBank/DDBJ databases">
        <title>Sphingobium yanoikuyae S72.</title>
        <authorList>
            <person name="Sanchez E."/>
            <person name="Bustos P."/>
            <person name="Mendoza P."/>
            <person name="Guo X."/>
            <person name="Mendoza A."/>
        </authorList>
    </citation>
    <scope>NUCLEOTIDE SEQUENCE [LARGE SCALE GENOMIC DNA]</scope>
    <source>
        <strain evidence="1 2">S72</strain>
    </source>
</reference>
<evidence type="ECO:0000313" key="2">
    <source>
        <dbReference type="Proteomes" id="UP000219422"/>
    </source>
</evidence>
<organism evidence="1 2">
    <name type="scientific">Sphingobium yanoikuyae</name>
    <name type="common">Sphingomonas yanoikuyae</name>
    <dbReference type="NCBI Taxonomy" id="13690"/>
    <lineage>
        <taxon>Bacteria</taxon>
        <taxon>Pseudomonadati</taxon>
        <taxon>Pseudomonadota</taxon>
        <taxon>Alphaproteobacteria</taxon>
        <taxon>Sphingomonadales</taxon>
        <taxon>Sphingomonadaceae</taxon>
        <taxon>Sphingobium</taxon>
    </lineage>
</organism>
<dbReference type="GeneID" id="57776792"/>
<dbReference type="Proteomes" id="UP000219422">
    <property type="component" value="Chromosome"/>
</dbReference>
<evidence type="ECO:0000313" key="1">
    <source>
        <dbReference type="EMBL" id="ATI83208.1"/>
    </source>
</evidence>